<dbReference type="EMBL" id="JBHTCM010000004">
    <property type="protein sequence ID" value="MFC7331837.1"/>
    <property type="molecule type" value="Genomic_DNA"/>
</dbReference>
<name>A0ABW2KPC1_9PROT</name>
<dbReference type="RefSeq" id="WP_377355858.1">
    <property type="nucleotide sequence ID" value="NZ_JBHTCM010000004.1"/>
</dbReference>
<organism evidence="3 4">
    <name type="scientific">Rhodocista pekingensis</name>
    <dbReference type="NCBI Taxonomy" id="201185"/>
    <lineage>
        <taxon>Bacteria</taxon>
        <taxon>Pseudomonadati</taxon>
        <taxon>Pseudomonadota</taxon>
        <taxon>Alphaproteobacteria</taxon>
        <taxon>Rhodospirillales</taxon>
        <taxon>Azospirillaceae</taxon>
        <taxon>Rhodocista</taxon>
    </lineage>
</organism>
<sequence length="147" mass="16408">MPPLAQTSDDRLPTSRPRQQTFADPSDRARLTPASLEAMRRLAETWTLSRPEAAALLGVSESTWDRIRTGAWTQNLSQDQLYRVSALVGLHKGLHLLFADTMADRWPRLRNRGPLFAGQTPIDAMVEGGIPLMLEVRRHVDALRGGL</sequence>
<evidence type="ECO:0000256" key="1">
    <source>
        <dbReference type="SAM" id="MobiDB-lite"/>
    </source>
</evidence>
<evidence type="ECO:0000259" key="2">
    <source>
        <dbReference type="Pfam" id="PF20432"/>
    </source>
</evidence>
<evidence type="ECO:0000313" key="4">
    <source>
        <dbReference type="Proteomes" id="UP001596456"/>
    </source>
</evidence>
<protein>
    <submittedName>
        <fullName evidence="3">Antitoxin Xre-like helix-turn-helix domain-containing protein</fullName>
    </submittedName>
</protein>
<comment type="caution">
    <text evidence="3">The sequence shown here is derived from an EMBL/GenBank/DDBJ whole genome shotgun (WGS) entry which is preliminary data.</text>
</comment>
<accession>A0ABW2KPC1</accession>
<keyword evidence="4" id="KW-1185">Reference proteome</keyword>
<feature type="domain" description="Antitoxin Xre-like helix-turn-helix" evidence="2">
    <location>
        <begin position="34"/>
        <end position="88"/>
    </location>
</feature>
<proteinExistence type="predicted"/>
<feature type="region of interest" description="Disordered" evidence="1">
    <location>
        <begin position="1"/>
        <end position="27"/>
    </location>
</feature>
<evidence type="ECO:0000313" key="3">
    <source>
        <dbReference type="EMBL" id="MFC7331837.1"/>
    </source>
</evidence>
<reference evidence="4" key="1">
    <citation type="journal article" date="2019" name="Int. J. Syst. Evol. Microbiol.">
        <title>The Global Catalogue of Microorganisms (GCM) 10K type strain sequencing project: providing services to taxonomists for standard genome sequencing and annotation.</title>
        <authorList>
            <consortium name="The Broad Institute Genomics Platform"/>
            <consortium name="The Broad Institute Genome Sequencing Center for Infectious Disease"/>
            <person name="Wu L."/>
            <person name="Ma J."/>
        </authorList>
    </citation>
    <scope>NUCLEOTIDE SEQUENCE [LARGE SCALE GENOMIC DNA]</scope>
    <source>
        <strain evidence="4">CGMCC 1.16275</strain>
    </source>
</reference>
<dbReference type="InterPro" id="IPR046847">
    <property type="entry name" value="Xre-like_HTH"/>
</dbReference>
<dbReference type="Proteomes" id="UP001596456">
    <property type="component" value="Unassembled WGS sequence"/>
</dbReference>
<gene>
    <name evidence="3" type="ORF">ACFQPS_01550</name>
</gene>
<dbReference type="Pfam" id="PF20432">
    <property type="entry name" value="Xre-like-HTH"/>
    <property type="match status" value="1"/>
</dbReference>